<dbReference type="Proteomes" id="UP000217446">
    <property type="component" value="Unassembled WGS sequence"/>
</dbReference>
<sequence length="672" mass="72954">MAVTGISLEALDAVPWDRLESALPRHPVEEVPRALRRLALAGGAATEEHFYPLYSCLFAGNGRVPSAATAALPFLVALAADPGTGARFDLVGLLVSLKRAAEQARPDLVDEGWPAQWRRHRGAVLALLADPDPDVRREAIPLADGVVPLLERWRAETDPAMRLPVLLRLGWVAAEAAGADARSVEEVRAVLDGVLRDGEPVMKVAAVIAWAQLDPQEPVRRIDLLVETLSDLAVRPRFEEIWYVSDVEEPFSREAVVTWAAELFDHDPRTAASFVVRLADAAARTGDTELSGAVLDEAWRLLVLRPSAAPALLPVAGRLLDDPADPVRLRAAHLLAVLGRQSARYADRLATLLDDPGEDPCLEGTVGDYARWALTRIGDPCAMPGLVERLYEPYREFYGRGYCVSDPRLPDVDAVLVPLRAHADVLLPALREVMRHHAAHNGDHGPLTGAFLKVLKAWGPDALPALPEVLALMDDDRGSLPIVEVLAAMGPGAASAEAALRACQPLNWPGYHWNAAWAASQMGGDRTAALRLIGDAVLTEEGPYYGPVHLLTEFGPAAVPYADRVRHIMENTGGLRRIEAALALWSCTGEPEPSILVLEEFVLPIADGGDDYWLFGEALRALARIGTLTPATRAALRTVRGFDGRLAQERNYEAFLQDEELRAVIEYLLALP</sequence>
<dbReference type="EMBL" id="BDQI01000001">
    <property type="protein sequence ID" value="GAX48657.1"/>
    <property type="molecule type" value="Genomic_DNA"/>
</dbReference>
<dbReference type="InterPro" id="IPR016024">
    <property type="entry name" value="ARM-type_fold"/>
</dbReference>
<evidence type="ECO:0000313" key="2">
    <source>
        <dbReference type="Proteomes" id="UP000217446"/>
    </source>
</evidence>
<dbReference type="STRING" id="1963.AQJ27_05275"/>
<name>A0A250V380_STROL</name>
<organism evidence="1 2">
    <name type="scientific">Streptomyces olivochromogenes</name>
    <dbReference type="NCBI Taxonomy" id="1963"/>
    <lineage>
        <taxon>Bacteria</taxon>
        <taxon>Bacillati</taxon>
        <taxon>Actinomycetota</taxon>
        <taxon>Actinomycetes</taxon>
        <taxon>Kitasatosporales</taxon>
        <taxon>Streptomycetaceae</taxon>
        <taxon>Streptomyces</taxon>
    </lineage>
</organism>
<reference evidence="2" key="1">
    <citation type="submission" date="2017-05" db="EMBL/GenBank/DDBJ databases">
        <title>Streptomyces olivochromogenes NBRC 3561 whole genome shotgun sequence.</title>
        <authorList>
            <person name="Dohra H."/>
            <person name="Kodani S."/>
        </authorList>
    </citation>
    <scope>NUCLEOTIDE SEQUENCE [LARGE SCALE GENOMIC DNA]</scope>
    <source>
        <strain evidence="2">NBRC 3561</strain>
    </source>
</reference>
<accession>A0A250V380</accession>
<evidence type="ECO:0008006" key="3">
    <source>
        <dbReference type="Google" id="ProtNLM"/>
    </source>
</evidence>
<evidence type="ECO:0000313" key="1">
    <source>
        <dbReference type="EMBL" id="GAX48657.1"/>
    </source>
</evidence>
<dbReference type="InterPro" id="IPR011989">
    <property type="entry name" value="ARM-like"/>
</dbReference>
<proteinExistence type="predicted"/>
<protein>
    <recommendedName>
        <fullName evidence="3">HEAT repeat domain-containing protein</fullName>
    </recommendedName>
</protein>
<keyword evidence="2" id="KW-1185">Reference proteome</keyword>
<comment type="caution">
    <text evidence="1">The sequence shown here is derived from an EMBL/GenBank/DDBJ whole genome shotgun (WGS) entry which is preliminary data.</text>
</comment>
<gene>
    <name evidence="1" type="ORF">SO3561_00137</name>
</gene>
<dbReference type="Gene3D" id="1.25.10.10">
    <property type="entry name" value="Leucine-rich Repeat Variant"/>
    <property type="match status" value="1"/>
</dbReference>
<dbReference type="AlphaFoldDB" id="A0A250V380"/>
<dbReference type="SUPFAM" id="SSF48371">
    <property type="entry name" value="ARM repeat"/>
    <property type="match status" value="1"/>
</dbReference>